<evidence type="ECO:0000313" key="3">
    <source>
        <dbReference type="Proteomes" id="UP000255425"/>
    </source>
</evidence>
<name>A0A380HBD6_9STAP</name>
<evidence type="ECO:0000313" key="2">
    <source>
        <dbReference type="EMBL" id="SUM74456.1"/>
    </source>
</evidence>
<feature type="domain" description="CobW C-terminal" evidence="1">
    <location>
        <begin position="16"/>
        <end position="51"/>
    </location>
</feature>
<evidence type="ECO:0000259" key="1">
    <source>
        <dbReference type="Pfam" id="PF07683"/>
    </source>
</evidence>
<keyword evidence="3" id="KW-1185">Reference proteome</keyword>
<gene>
    <name evidence="2" type="ORF">NCTC11807_02628</name>
</gene>
<dbReference type="InterPro" id="IPR011629">
    <property type="entry name" value="CobW-like_C"/>
</dbReference>
<reference evidence="2 3" key="1">
    <citation type="submission" date="2018-06" db="EMBL/GenBank/DDBJ databases">
        <authorList>
            <consortium name="Pathogen Informatics"/>
            <person name="Doyle S."/>
        </authorList>
    </citation>
    <scope>NUCLEOTIDE SEQUENCE [LARGE SCALE GENOMIC DNA]</scope>
    <source>
        <strain evidence="2 3">NCTC11807</strain>
    </source>
</reference>
<dbReference type="Proteomes" id="UP000255425">
    <property type="component" value="Unassembled WGS sequence"/>
</dbReference>
<dbReference type="SUPFAM" id="SSF90002">
    <property type="entry name" value="Hypothetical protein YjiA, C-terminal domain"/>
    <property type="match status" value="1"/>
</dbReference>
<protein>
    <submittedName>
        <fullName evidence="2">Cobalamin synthesis protein</fullName>
    </submittedName>
</protein>
<dbReference type="Pfam" id="PF07683">
    <property type="entry name" value="CobW_C"/>
    <property type="match status" value="1"/>
</dbReference>
<dbReference type="AlphaFoldDB" id="A0A380HBD6"/>
<accession>A0A380HBD6</accession>
<proteinExistence type="predicted"/>
<organism evidence="2 3">
    <name type="scientific">Staphylococcus saccharolyticus</name>
    <dbReference type="NCBI Taxonomy" id="33028"/>
    <lineage>
        <taxon>Bacteria</taxon>
        <taxon>Bacillati</taxon>
        <taxon>Bacillota</taxon>
        <taxon>Bacilli</taxon>
        <taxon>Bacillales</taxon>
        <taxon>Staphylococcaceae</taxon>
        <taxon>Staphylococcus</taxon>
    </lineage>
</organism>
<sequence>MNESQQQAILNSRQDVAEDWDIEYGDRQTQFVIIGTDLNQVKISQELDECLINSSEIDADWKSLSSPYDWYYNQRR</sequence>
<dbReference type="EMBL" id="UHDZ01000001">
    <property type="protein sequence ID" value="SUM74456.1"/>
    <property type="molecule type" value="Genomic_DNA"/>
</dbReference>